<feature type="compositionally biased region" description="Polar residues" evidence="1">
    <location>
        <begin position="441"/>
        <end position="467"/>
    </location>
</feature>
<feature type="compositionally biased region" description="Basic and acidic residues" evidence="1">
    <location>
        <begin position="534"/>
        <end position="545"/>
    </location>
</feature>
<dbReference type="AlphaFoldDB" id="A0A1D6LI53"/>
<dbReference type="PANTHER" id="PTHR31115">
    <property type="entry name" value="OS05G0107300 PROTEIN"/>
    <property type="match status" value="1"/>
</dbReference>
<feature type="region of interest" description="Disordered" evidence="1">
    <location>
        <begin position="1063"/>
        <end position="1168"/>
    </location>
</feature>
<feature type="region of interest" description="Disordered" evidence="1">
    <location>
        <begin position="1"/>
        <end position="27"/>
    </location>
</feature>
<evidence type="ECO:0000313" key="2">
    <source>
        <dbReference type="EMBL" id="AQK79539.1"/>
    </source>
</evidence>
<dbReference type="STRING" id="4577.A0A1D6LI53"/>
<feature type="compositionally biased region" description="Polar residues" evidence="1">
    <location>
        <begin position="335"/>
        <end position="353"/>
    </location>
</feature>
<feature type="region of interest" description="Disordered" evidence="1">
    <location>
        <begin position="441"/>
        <end position="477"/>
    </location>
</feature>
<proteinExistence type="predicted"/>
<dbReference type="ExpressionAtlas" id="A0A1D6LI53">
    <property type="expression patterns" value="baseline and differential"/>
</dbReference>
<sequence length="1234" mass="134436">MAGTFREGAGPGDAHAPPPTPTPPLSQFLALDALPSWGSDPKQPHWRHPELRRALASDDQADELRRIRASVQDSAGKAKEKVRSLHEAIQKLDKYKNIVTRKRQRATEASAAPDKLGPAGASSSGALRMGAQNNSAVLSKRVRSSLADARVEGRGSVPTRQGPLISTEKNSPLEKEKSSARISATVSGLSDDKLRGLSTGSEGWEKKMKRKRSVGTMLSRGSDVDRDVKSAGQHRPANEVRPRSSDGLGYRHGVSAGALVGNKLDGTSQQNNIVSRILSKSDADYVAQPNERRERHPGVEKERTTLKGNKANSSDDMQNVSLNPLPKAKACRAPRTSSLAMNSSSNFQRSTGGSDEWEETPYPNKASPLGGMTNRKRSTHSNASSPPIAWVGQRPQKMSRTRRANVVSPVSNFDEALSEGSPLDTATRSAPIESGSVLLTKNTSTTKMDNISSPAGLSESEGSAVNESKSKEKAMHSGEVGNEGANAAHNAMGLIFSSNKNRIPLKEELEDGSIRRQGRSGRGAMHVKGCSPIPKEKLDTAETRKPTKGGRPGSEKNESKLGRPPMKKASDRKASSWHSQALNSDITDITGEPEDDQEELLAAVNAARSAIVSAYSGPFWKKMEPMLTFMSSENLSFLKNQINLVEELEVSMSCMSDGEHDIIASVGHRRMSKMEEHSSQGLVPSNFSPSSQQSKTNGVGEKGLVGCFSHGDESRTGPQKLEADKWFNEMAPMTHRLLSALIMEDDLPDSNGVQRDILVEFPNSHNPYTVNRYLENELQASAITSNFGLSVDFVHSNSTSVVHQSMCNGFTASSNFINSNSENSVHSENLSDGLNFTVYPESGPLHDLIPLTPRQCQNPGKDFPLSPYEYQYGQMSMEDKILIELQSIGICPETVPKLDDGEDEDINKMISELRKRLHDQRFISYVPRFSLMRIKMVPLLFLQVNQKKCRLHKLDKSIQDTKNIEERSLEQHAMNKLVERAYRKLKGGRIGSSHKAGVSKSANKAAKQLALAFAKRTLVRCHKFDETGKSCFSEPSLWSILSAPLPSSDSKCTEGVERLKHQKLDRTPFDQGGAKWKKVDRERDHNRDASAKGSGLKSGRHSSGGSGRSGERKNKTKPKQKLAQLSTSGNVLGRVVEPFSSPTVQEPPEPASEKKTQHPTRGASSSAAQRLTVDAGLPVLPGLDDILDVPEGLDGQGNDISSWFTDGLDDSLQDIDLSGALEIPDDDLTQLGFM</sequence>
<feature type="compositionally biased region" description="Polar residues" evidence="1">
    <location>
        <begin position="576"/>
        <end position="587"/>
    </location>
</feature>
<dbReference type="EMBL" id="CM000782">
    <property type="protein sequence ID" value="AQK79539.1"/>
    <property type="molecule type" value="Genomic_DNA"/>
</dbReference>
<protein>
    <submittedName>
        <fullName evidence="2">Uncharacterized protein</fullName>
    </submittedName>
</protein>
<reference evidence="2" key="1">
    <citation type="submission" date="2015-12" db="EMBL/GenBank/DDBJ databases">
        <title>Update maize B73 reference genome by single molecule sequencing technologies.</title>
        <authorList>
            <consortium name="Maize Genome Sequencing Project"/>
            <person name="Ware D."/>
        </authorList>
    </citation>
    <scope>NUCLEOTIDE SEQUENCE</scope>
    <source>
        <tissue evidence="2">Seedling</tissue>
    </source>
</reference>
<dbReference type="PANTHER" id="PTHR31115:SF2">
    <property type="entry name" value="OS05G0107300 PROTEIN"/>
    <property type="match status" value="1"/>
</dbReference>
<feature type="compositionally biased region" description="Polar residues" evidence="1">
    <location>
        <begin position="679"/>
        <end position="696"/>
    </location>
</feature>
<feature type="region of interest" description="Disordered" evidence="1">
    <location>
        <begin position="284"/>
        <end position="321"/>
    </location>
</feature>
<feature type="compositionally biased region" description="Polar residues" evidence="1">
    <location>
        <begin position="121"/>
        <end position="137"/>
    </location>
</feature>
<name>A0A1D6LI53_MAIZE</name>
<accession>A0A1D6LI53</accession>
<dbReference type="InParanoid" id="A0A1D6LI53"/>
<feature type="region of interest" description="Disordered" evidence="1">
    <location>
        <begin position="674"/>
        <end position="696"/>
    </location>
</feature>
<organism evidence="2">
    <name type="scientific">Zea mays</name>
    <name type="common">Maize</name>
    <dbReference type="NCBI Taxonomy" id="4577"/>
    <lineage>
        <taxon>Eukaryota</taxon>
        <taxon>Viridiplantae</taxon>
        <taxon>Streptophyta</taxon>
        <taxon>Embryophyta</taxon>
        <taxon>Tracheophyta</taxon>
        <taxon>Spermatophyta</taxon>
        <taxon>Magnoliopsida</taxon>
        <taxon>Liliopsida</taxon>
        <taxon>Poales</taxon>
        <taxon>Poaceae</taxon>
        <taxon>PACMAD clade</taxon>
        <taxon>Panicoideae</taxon>
        <taxon>Andropogonodae</taxon>
        <taxon>Andropogoneae</taxon>
        <taxon>Tripsacinae</taxon>
        <taxon>Zea</taxon>
    </lineage>
</organism>
<evidence type="ECO:0000256" key="1">
    <source>
        <dbReference type="SAM" id="MobiDB-lite"/>
    </source>
</evidence>
<feature type="compositionally biased region" description="Basic and acidic residues" evidence="1">
    <location>
        <begin position="290"/>
        <end position="305"/>
    </location>
</feature>
<feature type="region of interest" description="Disordered" evidence="1">
    <location>
        <begin position="333"/>
        <end position="401"/>
    </location>
</feature>
<feature type="compositionally biased region" description="Polar residues" evidence="1">
    <location>
        <begin position="306"/>
        <end position="321"/>
    </location>
</feature>
<feature type="region of interest" description="Disordered" evidence="1">
    <location>
        <begin position="508"/>
        <end position="591"/>
    </location>
</feature>
<feature type="region of interest" description="Disordered" evidence="1">
    <location>
        <begin position="100"/>
        <end position="252"/>
    </location>
</feature>
<dbReference type="FunCoup" id="A0A1D6LI53">
    <property type="interactions" value="2949"/>
</dbReference>
<gene>
    <name evidence="2" type="ORF">ZEAMMB73_Zm00001d035731</name>
</gene>
<feature type="compositionally biased region" description="Low complexity" evidence="1">
    <location>
        <begin position="1092"/>
        <end position="1101"/>
    </location>
</feature>
<feature type="compositionally biased region" description="Basic and acidic residues" evidence="1">
    <location>
        <begin position="1077"/>
        <end position="1090"/>
    </location>
</feature>